<protein>
    <recommendedName>
        <fullName evidence="2">Gag/pol protein</fullName>
    </recommendedName>
</protein>
<gene>
    <name evidence="1" type="ORF">Sradi_4933900</name>
</gene>
<reference evidence="1" key="2">
    <citation type="journal article" date="2024" name="Plant">
        <title>Genomic evolution and insights into agronomic trait innovations of Sesamum species.</title>
        <authorList>
            <person name="Miao H."/>
            <person name="Wang L."/>
            <person name="Qu L."/>
            <person name="Liu H."/>
            <person name="Sun Y."/>
            <person name="Le M."/>
            <person name="Wang Q."/>
            <person name="Wei S."/>
            <person name="Zheng Y."/>
            <person name="Lin W."/>
            <person name="Duan Y."/>
            <person name="Cao H."/>
            <person name="Xiong S."/>
            <person name="Wang X."/>
            <person name="Wei L."/>
            <person name="Li C."/>
            <person name="Ma Q."/>
            <person name="Ju M."/>
            <person name="Zhao R."/>
            <person name="Li G."/>
            <person name="Mu C."/>
            <person name="Tian Q."/>
            <person name="Mei H."/>
            <person name="Zhang T."/>
            <person name="Gao T."/>
            <person name="Zhang H."/>
        </authorList>
    </citation>
    <scope>NUCLEOTIDE SEQUENCE</scope>
    <source>
        <strain evidence="1">G02</strain>
    </source>
</reference>
<evidence type="ECO:0008006" key="2">
    <source>
        <dbReference type="Google" id="ProtNLM"/>
    </source>
</evidence>
<comment type="caution">
    <text evidence="1">The sequence shown here is derived from an EMBL/GenBank/DDBJ whole genome shotgun (WGS) entry which is preliminary data.</text>
</comment>
<reference evidence="1" key="1">
    <citation type="submission" date="2020-06" db="EMBL/GenBank/DDBJ databases">
        <authorList>
            <person name="Li T."/>
            <person name="Hu X."/>
            <person name="Zhang T."/>
            <person name="Song X."/>
            <person name="Zhang H."/>
            <person name="Dai N."/>
            <person name="Sheng W."/>
            <person name="Hou X."/>
            <person name="Wei L."/>
        </authorList>
    </citation>
    <scope>NUCLEOTIDE SEQUENCE</scope>
    <source>
        <strain evidence="1">G02</strain>
        <tissue evidence="1">Leaf</tissue>
    </source>
</reference>
<accession>A0AAW2MG84</accession>
<evidence type="ECO:0000313" key="1">
    <source>
        <dbReference type="EMBL" id="KAL0329472.1"/>
    </source>
</evidence>
<dbReference type="EMBL" id="JACGWJ010000022">
    <property type="protein sequence ID" value="KAL0329472.1"/>
    <property type="molecule type" value="Genomic_DNA"/>
</dbReference>
<name>A0AAW2MG84_SESRA</name>
<dbReference type="AlphaFoldDB" id="A0AAW2MG84"/>
<organism evidence="1">
    <name type="scientific">Sesamum radiatum</name>
    <name type="common">Black benniseed</name>
    <dbReference type="NCBI Taxonomy" id="300843"/>
    <lineage>
        <taxon>Eukaryota</taxon>
        <taxon>Viridiplantae</taxon>
        <taxon>Streptophyta</taxon>
        <taxon>Embryophyta</taxon>
        <taxon>Tracheophyta</taxon>
        <taxon>Spermatophyta</taxon>
        <taxon>Magnoliopsida</taxon>
        <taxon>eudicotyledons</taxon>
        <taxon>Gunneridae</taxon>
        <taxon>Pentapetalae</taxon>
        <taxon>asterids</taxon>
        <taxon>lamiids</taxon>
        <taxon>Lamiales</taxon>
        <taxon>Pedaliaceae</taxon>
        <taxon>Sesamum</taxon>
    </lineage>
</organism>
<proteinExistence type="predicted"/>
<sequence length="119" mass="13377">MRHGVKLSKKQSSKIGEELKRMLNVLYASTIGNIQYVAQCTRLDVAYASSVSSRYQTRAGEAHWTVVKTVLKYQRRTKDIFLVYGSGELILEGYNDDTKGDSTMEAEYIAALEATMETV</sequence>